<evidence type="ECO:0000313" key="1">
    <source>
        <dbReference type="EMBL" id="QXO19365.1"/>
    </source>
</evidence>
<keyword evidence="2" id="KW-1185">Reference proteome</keyword>
<dbReference type="KEGG" id="vos:KNV97_16435"/>
<dbReference type="AlphaFoldDB" id="A0A975YQ94"/>
<keyword evidence="1" id="KW-0378">Hydrolase</keyword>
<dbReference type="GO" id="GO:0016787">
    <property type="term" value="F:hydrolase activity"/>
    <property type="evidence" value="ECO:0007669"/>
    <property type="project" value="UniProtKB-KW"/>
</dbReference>
<organism evidence="1 2">
    <name type="scientific">Vibrio ostreae</name>
    <dbReference type="NCBI Taxonomy" id="2841925"/>
    <lineage>
        <taxon>Bacteria</taxon>
        <taxon>Pseudomonadati</taxon>
        <taxon>Pseudomonadota</taxon>
        <taxon>Gammaproteobacteria</taxon>
        <taxon>Vibrionales</taxon>
        <taxon>Vibrionaceae</taxon>
        <taxon>Vibrio</taxon>
    </lineage>
</organism>
<proteinExistence type="predicted"/>
<evidence type="ECO:0000313" key="2">
    <source>
        <dbReference type="Proteomes" id="UP000694232"/>
    </source>
</evidence>
<gene>
    <name evidence="1" type="ORF">KNV97_16435</name>
</gene>
<sequence>MSILFVPASYSQSLVDGVSIGAGYSFDDDLLGRIGVQHDLDYRWLESDRGHLAVYWDASYNRWFLRDDDDFSIIALTPVLYYQFTQPLLGGVPVVEFGIGVSYISDRYVNDRDMGGHFQFEDRIAAGLKYDAVYLAFMYVHYSNGGLYDENAGYNTALINVRYSW</sequence>
<dbReference type="EMBL" id="CP076643">
    <property type="protein sequence ID" value="QXO19365.1"/>
    <property type="molecule type" value="Genomic_DNA"/>
</dbReference>
<accession>A0A975YQ94</accession>
<protein>
    <submittedName>
        <fullName evidence="1">Acyloxyacyl hydrolase</fullName>
    </submittedName>
</protein>
<name>A0A975YQ94_9VIBR</name>
<dbReference type="Proteomes" id="UP000694232">
    <property type="component" value="Chromosome 1"/>
</dbReference>
<dbReference type="InterPro" id="IPR018550">
    <property type="entry name" value="Lipid-A_deacylase-rel"/>
</dbReference>
<reference evidence="1" key="1">
    <citation type="submission" date="2021-06" db="EMBL/GenBank/DDBJ databases">
        <title>Vibrio nov. sp., novel gut bacterium isolated from Yellow Sea oyster.</title>
        <authorList>
            <person name="Muhammad N."/>
            <person name="Nguyen T.H."/>
            <person name="Lee Y.-J."/>
            <person name="Ko J."/>
            <person name="Kim S.-G."/>
        </authorList>
    </citation>
    <scope>NUCLEOTIDE SEQUENCE</scope>
    <source>
        <strain evidence="1">OG9-811</strain>
    </source>
</reference>
<dbReference type="Pfam" id="PF09411">
    <property type="entry name" value="PagL"/>
    <property type="match status" value="1"/>
</dbReference>